<dbReference type="PANTHER" id="PTHR45626:SF52">
    <property type="entry name" value="SINGLE-STRANDED DNA-DEPENDENT ATPASE (EUROFUNG)"/>
    <property type="match status" value="1"/>
</dbReference>
<evidence type="ECO:0000256" key="5">
    <source>
        <dbReference type="ARBA" id="ARBA00022801"/>
    </source>
</evidence>
<keyword evidence="3" id="KW-0547">Nucleotide-binding</keyword>
<dbReference type="InterPro" id="IPR000330">
    <property type="entry name" value="SNF2_N"/>
</dbReference>
<evidence type="ECO:0000259" key="11">
    <source>
        <dbReference type="PROSITE" id="PS51192"/>
    </source>
</evidence>
<dbReference type="CDD" id="cd18008">
    <property type="entry name" value="DEXDc_SHPRH-like"/>
    <property type="match status" value="1"/>
</dbReference>
<dbReference type="SUPFAM" id="SSF57850">
    <property type="entry name" value="RING/U-box"/>
    <property type="match status" value="1"/>
</dbReference>
<dbReference type="GO" id="GO:0008094">
    <property type="term" value="F:ATP-dependent activity, acting on DNA"/>
    <property type="evidence" value="ECO:0007669"/>
    <property type="project" value="TreeGrafter"/>
</dbReference>
<dbReference type="PROSITE" id="PS50089">
    <property type="entry name" value="ZF_RING_2"/>
    <property type="match status" value="1"/>
</dbReference>
<dbReference type="SMART" id="SM00487">
    <property type="entry name" value="DEXDc"/>
    <property type="match status" value="1"/>
</dbReference>
<dbReference type="AlphaFoldDB" id="A0A075B0D7"/>
<reference evidence="13 14" key="1">
    <citation type="journal article" date="2013" name="Curr. Biol.">
        <title>Shared signatures of parasitism and phylogenomics unite Cryptomycota and microsporidia.</title>
        <authorList>
            <person name="James T.Y."/>
            <person name="Pelin A."/>
            <person name="Bonen L."/>
            <person name="Ahrendt S."/>
            <person name="Sain D."/>
            <person name="Corradi N."/>
            <person name="Stajich J.E."/>
        </authorList>
    </citation>
    <scope>NUCLEOTIDE SEQUENCE [LARGE SCALE GENOMIC DNA]</scope>
    <source>
        <strain evidence="13 14">CSF55</strain>
    </source>
</reference>
<dbReference type="Gene3D" id="3.30.40.10">
    <property type="entry name" value="Zinc/RING finger domain, C3HC4 (zinc finger)"/>
    <property type="match status" value="1"/>
</dbReference>
<dbReference type="InterPro" id="IPR050628">
    <property type="entry name" value="SNF2_RAD54_helicase_TF"/>
</dbReference>
<dbReference type="GO" id="GO:0008270">
    <property type="term" value="F:zinc ion binding"/>
    <property type="evidence" value="ECO:0007669"/>
    <property type="project" value="UniProtKB-KW"/>
</dbReference>
<keyword evidence="2" id="KW-0479">Metal-binding</keyword>
<evidence type="ECO:0000256" key="7">
    <source>
        <dbReference type="ARBA" id="ARBA00022833"/>
    </source>
</evidence>
<dbReference type="GO" id="GO:0005524">
    <property type="term" value="F:ATP binding"/>
    <property type="evidence" value="ECO:0007669"/>
    <property type="project" value="UniProtKB-KW"/>
</dbReference>
<evidence type="ECO:0000313" key="14">
    <source>
        <dbReference type="Proteomes" id="UP000030755"/>
    </source>
</evidence>
<dbReference type="InterPro" id="IPR049730">
    <property type="entry name" value="SNF2/RAD54-like_C"/>
</dbReference>
<feature type="domain" description="Helicase ATP-binding" evidence="11">
    <location>
        <begin position="360"/>
        <end position="584"/>
    </location>
</feature>
<dbReference type="InterPro" id="IPR017907">
    <property type="entry name" value="Znf_RING_CS"/>
</dbReference>
<dbReference type="InterPro" id="IPR001841">
    <property type="entry name" value="Znf_RING"/>
</dbReference>
<dbReference type="InterPro" id="IPR013083">
    <property type="entry name" value="Znf_RING/FYVE/PHD"/>
</dbReference>
<dbReference type="Gene3D" id="3.40.50.300">
    <property type="entry name" value="P-loop containing nucleotide triphosphate hydrolases"/>
    <property type="match status" value="1"/>
</dbReference>
<dbReference type="SMART" id="SM00184">
    <property type="entry name" value="RING"/>
    <property type="match status" value="1"/>
</dbReference>
<comment type="similarity">
    <text evidence="1">Belongs to the SNF2/RAD54 helicase family.</text>
</comment>
<dbReference type="PROSITE" id="PS51192">
    <property type="entry name" value="HELICASE_ATP_BIND_1"/>
    <property type="match status" value="1"/>
</dbReference>
<protein>
    <submittedName>
        <fullName evidence="13">Helicase domain-containing protein</fullName>
    </submittedName>
</protein>
<evidence type="ECO:0000256" key="2">
    <source>
        <dbReference type="ARBA" id="ARBA00022723"/>
    </source>
</evidence>
<dbReference type="InterPro" id="IPR001650">
    <property type="entry name" value="Helicase_C-like"/>
</dbReference>
<keyword evidence="6 13" id="KW-0347">Helicase</keyword>
<dbReference type="GO" id="GO:0005634">
    <property type="term" value="C:nucleus"/>
    <property type="evidence" value="ECO:0007669"/>
    <property type="project" value="TreeGrafter"/>
</dbReference>
<evidence type="ECO:0000256" key="4">
    <source>
        <dbReference type="ARBA" id="ARBA00022771"/>
    </source>
</evidence>
<dbReference type="Proteomes" id="UP000030755">
    <property type="component" value="Unassembled WGS sequence"/>
</dbReference>
<accession>A0A075B0D7</accession>
<dbReference type="GO" id="GO:0016787">
    <property type="term" value="F:hydrolase activity"/>
    <property type="evidence" value="ECO:0007669"/>
    <property type="project" value="UniProtKB-KW"/>
</dbReference>
<dbReference type="SMART" id="SM00490">
    <property type="entry name" value="HELICc"/>
    <property type="match status" value="1"/>
</dbReference>
<keyword evidence="8" id="KW-0067">ATP-binding</keyword>
<dbReference type="EMBL" id="KE560959">
    <property type="protein sequence ID" value="EPZ34419.1"/>
    <property type="molecule type" value="Genomic_DNA"/>
</dbReference>
<evidence type="ECO:0000259" key="10">
    <source>
        <dbReference type="PROSITE" id="PS50089"/>
    </source>
</evidence>
<dbReference type="OrthoDB" id="448448at2759"/>
<evidence type="ECO:0000256" key="9">
    <source>
        <dbReference type="PROSITE-ProRule" id="PRU00175"/>
    </source>
</evidence>
<dbReference type="SUPFAM" id="SSF52540">
    <property type="entry name" value="P-loop containing nucleoside triphosphate hydrolases"/>
    <property type="match status" value="2"/>
</dbReference>
<dbReference type="Pfam" id="PF13923">
    <property type="entry name" value="zf-C3HC4_2"/>
    <property type="match status" value="1"/>
</dbReference>
<dbReference type="PROSITE" id="PS00518">
    <property type="entry name" value="ZF_RING_1"/>
    <property type="match status" value="1"/>
</dbReference>
<keyword evidence="14" id="KW-1185">Reference proteome</keyword>
<dbReference type="InterPro" id="IPR038718">
    <property type="entry name" value="SNF2-like_sf"/>
</dbReference>
<dbReference type="Pfam" id="PF00176">
    <property type="entry name" value="SNF2-rel_dom"/>
    <property type="match status" value="1"/>
</dbReference>
<dbReference type="GO" id="GO:0004386">
    <property type="term" value="F:helicase activity"/>
    <property type="evidence" value="ECO:0007669"/>
    <property type="project" value="UniProtKB-KW"/>
</dbReference>
<dbReference type="GO" id="GO:0006281">
    <property type="term" value="P:DNA repair"/>
    <property type="evidence" value="ECO:0007669"/>
    <property type="project" value="TreeGrafter"/>
</dbReference>
<evidence type="ECO:0000256" key="3">
    <source>
        <dbReference type="ARBA" id="ARBA00022741"/>
    </source>
</evidence>
<evidence type="ECO:0000256" key="1">
    <source>
        <dbReference type="ARBA" id="ARBA00007025"/>
    </source>
</evidence>
<dbReference type="Gene3D" id="3.40.50.10810">
    <property type="entry name" value="Tandem AAA-ATPase domain"/>
    <property type="match status" value="1"/>
</dbReference>
<dbReference type="STRING" id="988480.A0A075B0D7"/>
<evidence type="ECO:0000313" key="13">
    <source>
        <dbReference type="EMBL" id="EPZ34419.1"/>
    </source>
</evidence>
<keyword evidence="4 9" id="KW-0863">Zinc-finger</keyword>
<organism evidence="13 14">
    <name type="scientific">Rozella allomycis (strain CSF55)</name>
    <dbReference type="NCBI Taxonomy" id="988480"/>
    <lineage>
        <taxon>Eukaryota</taxon>
        <taxon>Fungi</taxon>
        <taxon>Fungi incertae sedis</taxon>
        <taxon>Cryptomycota</taxon>
        <taxon>Cryptomycota incertae sedis</taxon>
        <taxon>Rozella</taxon>
    </lineage>
</organism>
<dbReference type="InterPro" id="IPR014001">
    <property type="entry name" value="Helicase_ATP-bd"/>
</dbReference>
<dbReference type="PROSITE" id="PS51194">
    <property type="entry name" value="HELICASE_CTER"/>
    <property type="match status" value="1"/>
</dbReference>
<keyword evidence="7" id="KW-0862">Zinc</keyword>
<dbReference type="PANTHER" id="PTHR45626">
    <property type="entry name" value="TRANSCRIPTION TERMINATION FACTOR 2-RELATED"/>
    <property type="match status" value="1"/>
</dbReference>
<name>A0A075B0D7_ROZAC</name>
<evidence type="ECO:0000256" key="8">
    <source>
        <dbReference type="ARBA" id="ARBA00022840"/>
    </source>
</evidence>
<dbReference type="InterPro" id="IPR027417">
    <property type="entry name" value="P-loop_NTPase"/>
</dbReference>
<dbReference type="Pfam" id="PF00271">
    <property type="entry name" value="Helicase_C"/>
    <property type="match status" value="1"/>
</dbReference>
<keyword evidence="5" id="KW-0378">Hydrolase</keyword>
<dbReference type="HOGENOM" id="CLU_000315_2_7_1"/>
<feature type="domain" description="RING-type" evidence="10">
    <location>
        <begin position="726"/>
        <end position="763"/>
    </location>
</feature>
<dbReference type="CDD" id="cd16449">
    <property type="entry name" value="RING-HC"/>
    <property type="match status" value="1"/>
</dbReference>
<proteinExistence type="inferred from homology"/>
<feature type="domain" description="Helicase C-terminal" evidence="12">
    <location>
        <begin position="799"/>
        <end position="952"/>
    </location>
</feature>
<gene>
    <name evidence="13" type="ORF">O9G_000606</name>
</gene>
<evidence type="ECO:0000259" key="12">
    <source>
        <dbReference type="PROSITE" id="PS51194"/>
    </source>
</evidence>
<dbReference type="CDD" id="cd18793">
    <property type="entry name" value="SF2_C_SNF"/>
    <property type="match status" value="1"/>
</dbReference>
<evidence type="ECO:0000256" key="6">
    <source>
        <dbReference type="ARBA" id="ARBA00022806"/>
    </source>
</evidence>
<sequence>MSDIIILSSDGEEQDVIRLDSSPIMVSTSLINQTEMPPLSLPRVKSPQRKRAREELIELNSDTEEESPVILPAENTQCFWIARILGSTYSKPEEKALVYIDCTSTQYRVHDSGTNNVYGVLDKSSSKLLANLIKVGLLNAIRLKGRIHKVYVEKNKVIFTSDLIITIPCLIKDILAIENNLNSYGRFFPGPNALELYERGLQQKAEIEYDKILNNDRFSIPTKRADFIVPDSQTEQMRSLQDVFSKARNGVNLIPRNVDTSKIDIRSYHKKSPDASGNVQDHFDSIMQDMSHALKFPELIEDPLIKTKLLKHQRQGLFWLRQREKDFVHVENEDSLIPTYWRKVFEGFTGYKNLITEKVMKTPDIFKGGILADDMGLGKTLSIISLIVSSLSEAKTEVNKINSTKPPFKRITTGAPFFPVGSKLSLKVIQGHPISFFPRRLSFGTLIVCPLSLLSNWESQIDQHTVNGTLKYIIYHGKARKLSVSDLLAYDVVITTFHVVANELNKAVNSGCTAYGDYEYVCPLHLIRWYRIVLDEAHNIKQPNSLMARACTNLSGERRWCLTGTPLQNRLSDLYSLVRFMKVYPLVEKEQFARHFGSDTRIANIQKLQTFIKSIVLRRMKDQLIDGKPIISLPPKKDHIIAVTLDEEEASLYDQAFAATRKEFDKIIKDATIKNKYVHIFELLLRLRQLCTHYAMCIKWLLKILPNHPLVKQYSKFEFEEEDDTCFVCLGSAIDPKRIKSCGHIFCESCIQNEGSNKCPICKIEFKSEALLPVKTKEYFPKDYLKRVSLLSPSSKTRAIVSDLKKVTGEKTIIFSQWTSYLSLLEYQLLEAKIKFIRFDGSLSREDREIAIDKFNRDSSIKVFLISLRAGGVGLNLTSASRVYIMDPWWNPSVEDQAIDRVYRIGQKKPVNTFRYVIKDSIEEKLLEIQKNKAELAAQTLMDKKSTRDNLEVKGSWGINLKDLKALMS</sequence>